<dbReference type="PIRSF" id="PIRSF000103">
    <property type="entry name" value="HIBADH"/>
    <property type="match status" value="1"/>
</dbReference>
<proteinExistence type="inferred from homology"/>
<dbReference type="SUPFAM" id="SSF51735">
    <property type="entry name" value="NAD(P)-binding Rossmann-fold domains"/>
    <property type="match status" value="1"/>
</dbReference>
<evidence type="ECO:0000256" key="3">
    <source>
        <dbReference type="SAM" id="SignalP"/>
    </source>
</evidence>
<evidence type="ECO:0000256" key="2">
    <source>
        <dbReference type="ARBA" id="ARBA00023002"/>
    </source>
</evidence>
<dbReference type="Gene3D" id="1.10.1040.10">
    <property type="entry name" value="N-(1-d-carboxylethyl)-l-norvaline Dehydrogenase, domain 2"/>
    <property type="match status" value="1"/>
</dbReference>
<evidence type="ECO:0000313" key="7">
    <source>
        <dbReference type="Proteomes" id="UP000188551"/>
    </source>
</evidence>
<keyword evidence="2" id="KW-0560">Oxidoreductase</keyword>
<name>A0ABX3J5B4_9PSEU</name>
<dbReference type="InterPro" id="IPR051265">
    <property type="entry name" value="HIBADH-related_NP60_sf"/>
</dbReference>
<feature type="chain" id="PRO_5045146839" evidence="3">
    <location>
        <begin position="26"/>
        <end position="286"/>
    </location>
</feature>
<evidence type="ECO:0000259" key="5">
    <source>
        <dbReference type="Pfam" id="PF21761"/>
    </source>
</evidence>
<accession>A0ABX3J5B4</accession>
<dbReference type="Pfam" id="PF03446">
    <property type="entry name" value="NAD_binding_2"/>
    <property type="match status" value="1"/>
</dbReference>
<dbReference type="Pfam" id="PF21761">
    <property type="entry name" value="RedAm-like_C"/>
    <property type="match status" value="1"/>
</dbReference>
<sequence>MSRFSLAAMTTVTVLGLGPMGHALAAALTAAEHPTTVWNRTPGKENGLNATVATTAADAISASPLVLVCVRDYAVARSILDTDALKGRTLVNLSGGSPEQARTMARWAAEHGIDYLDGVVMATTDAIGGPDAALFFSGPADVYETHRSTLAALGRHAQYVGTSPGQAAAFDASLQDMLWTSMSGVVHMFTLAKAEHIAPADIAEHAKALLGFFPDMIDLLAGQIGADHYPGDHGTLDSTAATMDHILDAIRARNLDNGVLSAARAEVQLALDAGHGKEGFGRLAAL</sequence>
<evidence type="ECO:0000256" key="1">
    <source>
        <dbReference type="ARBA" id="ARBA00009080"/>
    </source>
</evidence>
<dbReference type="PANTHER" id="PTHR43580:SF2">
    <property type="entry name" value="CYTOKINE-LIKE NUCLEAR FACTOR N-PAC"/>
    <property type="match status" value="1"/>
</dbReference>
<evidence type="ECO:0000259" key="4">
    <source>
        <dbReference type="Pfam" id="PF03446"/>
    </source>
</evidence>
<protein>
    <submittedName>
        <fullName evidence="6">Dehydrogenase</fullName>
    </submittedName>
</protein>
<dbReference type="InterPro" id="IPR013328">
    <property type="entry name" value="6PGD_dom2"/>
</dbReference>
<organism evidence="6 7">
    <name type="scientific">Amycolatopsis azurea DSM 43854</name>
    <dbReference type="NCBI Taxonomy" id="1238180"/>
    <lineage>
        <taxon>Bacteria</taxon>
        <taxon>Bacillati</taxon>
        <taxon>Actinomycetota</taxon>
        <taxon>Actinomycetes</taxon>
        <taxon>Pseudonocardiales</taxon>
        <taxon>Pseudonocardiaceae</taxon>
        <taxon>Amycolatopsis</taxon>
    </lineage>
</organism>
<gene>
    <name evidence="6" type="ORF">B0293_30395</name>
</gene>
<keyword evidence="3" id="KW-0732">Signal</keyword>
<dbReference type="PANTHER" id="PTHR43580">
    <property type="entry name" value="OXIDOREDUCTASE GLYR1-RELATED"/>
    <property type="match status" value="1"/>
</dbReference>
<dbReference type="InterPro" id="IPR048666">
    <property type="entry name" value="RedAm-like_C"/>
</dbReference>
<feature type="domain" description="6-phosphogluconate dehydrogenase NADP-binding" evidence="4">
    <location>
        <begin position="12"/>
        <end position="161"/>
    </location>
</feature>
<dbReference type="InterPro" id="IPR015815">
    <property type="entry name" value="HIBADH-related"/>
</dbReference>
<keyword evidence="7" id="KW-1185">Reference proteome</keyword>
<dbReference type="Proteomes" id="UP000188551">
    <property type="component" value="Unassembled WGS sequence"/>
</dbReference>
<reference evidence="6 7" key="1">
    <citation type="submission" date="2017-02" db="EMBL/GenBank/DDBJ databases">
        <title>Amycolatopsis azurea DSM 43854 draft genome.</title>
        <authorList>
            <person name="Mayilraj S."/>
        </authorList>
    </citation>
    <scope>NUCLEOTIDE SEQUENCE [LARGE SCALE GENOMIC DNA]</scope>
    <source>
        <strain evidence="6 7">DSM 43854</strain>
    </source>
</reference>
<dbReference type="InterPro" id="IPR006115">
    <property type="entry name" value="6PGDH_NADP-bd"/>
</dbReference>
<feature type="domain" description="NADPH-dependent reductive aminase-like C-terminal" evidence="5">
    <location>
        <begin position="164"/>
        <end position="284"/>
    </location>
</feature>
<dbReference type="EMBL" id="MUXN01000024">
    <property type="protein sequence ID" value="OOC02480.1"/>
    <property type="molecule type" value="Genomic_DNA"/>
</dbReference>
<dbReference type="Gene3D" id="3.40.50.720">
    <property type="entry name" value="NAD(P)-binding Rossmann-like Domain"/>
    <property type="match status" value="1"/>
</dbReference>
<comment type="caution">
    <text evidence="6">The sequence shown here is derived from an EMBL/GenBank/DDBJ whole genome shotgun (WGS) entry which is preliminary data.</text>
</comment>
<dbReference type="InterPro" id="IPR036291">
    <property type="entry name" value="NAD(P)-bd_dom_sf"/>
</dbReference>
<evidence type="ECO:0000313" key="6">
    <source>
        <dbReference type="EMBL" id="OOC02480.1"/>
    </source>
</evidence>
<comment type="similarity">
    <text evidence="1">Belongs to the HIBADH-related family.</text>
</comment>
<feature type="signal peptide" evidence="3">
    <location>
        <begin position="1"/>
        <end position="25"/>
    </location>
</feature>